<dbReference type="GO" id="GO:0007131">
    <property type="term" value="P:reciprocal meiotic recombination"/>
    <property type="evidence" value="ECO:0007669"/>
    <property type="project" value="TreeGrafter"/>
</dbReference>
<evidence type="ECO:0000259" key="8">
    <source>
        <dbReference type="PROSITE" id="PS50162"/>
    </source>
</evidence>
<dbReference type="GO" id="GO:0000400">
    <property type="term" value="F:four-way junction DNA binding"/>
    <property type="evidence" value="ECO:0007669"/>
    <property type="project" value="TreeGrafter"/>
</dbReference>
<dbReference type="GO" id="GO:0033063">
    <property type="term" value="C:Rad51B-Rad51C-Rad51D-XRCC2 complex"/>
    <property type="evidence" value="ECO:0007669"/>
    <property type="project" value="TreeGrafter"/>
</dbReference>
<comment type="caution">
    <text evidence="9">The sequence shown here is derived from an EMBL/GenBank/DDBJ whole genome shotgun (WGS) entry which is preliminary data.</text>
</comment>
<evidence type="ECO:0000256" key="5">
    <source>
        <dbReference type="ARBA" id="ARBA00023204"/>
    </source>
</evidence>
<dbReference type="InterPro" id="IPR020588">
    <property type="entry name" value="RecA_ATP-bd"/>
</dbReference>
<protein>
    <submittedName>
        <fullName evidence="9">P-loop containing nucleoside triphosphate hydrolase protein</fullName>
    </submittedName>
</protein>
<dbReference type="GO" id="GO:0008821">
    <property type="term" value="F:crossover junction DNA endonuclease activity"/>
    <property type="evidence" value="ECO:0007669"/>
    <property type="project" value="TreeGrafter"/>
</dbReference>
<evidence type="ECO:0000256" key="6">
    <source>
        <dbReference type="ARBA" id="ARBA00023242"/>
    </source>
</evidence>
<organism evidence="9 10">
    <name type="scientific">Podospora australis</name>
    <dbReference type="NCBI Taxonomy" id="1536484"/>
    <lineage>
        <taxon>Eukaryota</taxon>
        <taxon>Fungi</taxon>
        <taxon>Dikarya</taxon>
        <taxon>Ascomycota</taxon>
        <taxon>Pezizomycotina</taxon>
        <taxon>Sordariomycetes</taxon>
        <taxon>Sordariomycetidae</taxon>
        <taxon>Sordariales</taxon>
        <taxon>Podosporaceae</taxon>
        <taxon>Podospora</taxon>
    </lineage>
</organism>
<feature type="domain" description="RecA family profile 1" evidence="8">
    <location>
        <begin position="83"/>
        <end position="269"/>
    </location>
</feature>
<dbReference type="GO" id="GO:0005657">
    <property type="term" value="C:replication fork"/>
    <property type="evidence" value="ECO:0007669"/>
    <property type="project" value="TreeGrafter"/>
</dbReference>
<reference evidence="9" key="1">
    <citation type="journal article" date="2023" name="Mol. Phylogenet. Evol.">
        <title>Genome-scale phylogeny and comparative genomics of the fungal order Sordariales.</title>
        <authorList>
            <person name="Hensen N."/>
            <person name="Bonometti L."/>
            <person name="Westerberg I."/>
            <person name="Brannstrom I.O."/>
            <person name="Guillou S."/>
            <person name="Cros-Aarteil S."/>
            <person name="Calhoun S."/>
            <person name="Haridas S."/>
            <person name="Kuo A."/>
            <person name="Mondo S."/>
            <person name="Pangilinan J."/>
            <person name="Riley R."/>
            <person name="LaButti K."/>
            <person name="Andreopoulos B."/>
            <person name="Lipzen A."/>
            <person name="Chen C."/>
            <person name="Yan M."/>
            <person name="Daum C."/>
            <person name="Ng V."/>
            <person name="Clum A."/>
            <person name="Steindorff A."/>
            <person name="Ohm R.A."/>
            <person name="Martin F."/>
            <person name="Silar P."/>
            <person name="Natvig D.O."/>
            <person name="Lalanne C."/>
            <person name="Gautier V."/>
            <person name="Ament-Velasquez S.L."/>
            <person name="Kruys A."/>
            <person name="Hutchinson M.I."/>
            <person name="Powell A.J."/>
            <person name="Barry K."/>
            <person name="Miller A.N."/>
            <person name="Grigoriev I.V."/>
            <person name="Debuchy R."/>
            <person name="Gladieux P."/>
            <person name="Hiltunen Thoren M."/>
            <person name="Johannesson H."/>
        </authorList>
    </citation>
    <scope>NUCLEOTIDE SEQUENCE</scope>
    <source>
        <strain evidence="9">PSN309</strain>
    </source>
</reference>
<dbReference type="PANTHER" id="PTHR46239:SF1">
    <property type="entry name" value="DNA REPAIR PROTEIN RAD51 HOMOLOG 3"/>
    <property type="match status" value="1"/>
</dbReference>
<proteinExistence type="predicted"/>
<feature type="region of interest" description="Disordered" evidence="7">
    <location>
        <begin position="354"/>
        <end position="447"/>
    </location>
</feature>
<feature type="compositionally biased region" description="Basic and acidic residues" evidence="7">
    <location>
        <begin position="431"/>
        <end position="447"/>
    </location>
</feature>
<dbReference type="PROSITE" id="PS50162">
    <property type="entry name" value="RECA_2"/>
    <property type="match status" value="1"/>
</dbReference>
<dbReference type="SUPFAM" id="SSF52540">
    <property type="entry name" value="P-loop containing nucleoside triphosphate hydrolases"/>
    <property type="match status" value="1"/>
</dbReference>
<dbReference type="Gene3D" id="3.40.50.300">
    <property type="entry name" value="P-loop containing nucleotide triphosphate hydrolases"/>
    <property type="match status" value="1"/>
</dbReference>
<evidence type="ECO:0000256" key="3">
    <source>
        <dbReference type="ARBA" id="ARBA00022763"/>
    </source>
</evidence>
<keyword evidence="5" id="KW-0234">DNA repair</keyword>
<reference evidence="9" key="2">
    <citation type="submission" date="2023-05" db="EMBL/GenBank/DDBJ databases">
        <authorList>
            <consortium name="Lawrence Berkeley National Laboratory"/>
            <person name="Steindorff A."/>
            <person name="Hensen N."/>
            <person name="Bonometti L."/>
            <person name="Westerberg I."/>
            <person name="Brannstrom I.O."/>
            <person name="Guillou S."/>
            <person name="Cros-Aarteil S."/>
            <person name="Calhoun S."/>
            <person name="Haridas S."/>
            <person name="Kuo A."/>
            <person name="Mondo S."/>
            <person name="Pangilinan J."/>
            <person name="Riley R."/>
            <person name="Labutti K."/>
            <person name="Andreopoulos B."/>
            <person name="Lipzen A."/>
            <person name="Chen C."/>
            <person name="Yanf M."/>
            <person name="Daum C."/>
            <person name="Ng V."/>
            <person name="Clum A."/>
            <person name="Ohm R."/>
            <person name="Martin F."/>
            <person name="Silar P."/>
            <person name="Natvig D."/>
            <person name="Lalanne C."/>
            <person name="Gautier V."/>
            <person name="Ament-Velasquez S.L."/>
            <person name="Kruys A."/>
            <person name="Hutchinson M.I."/>
            <person name="Powell A.J."/>
            <person name="Barry K."/>
            <person name="Miller A.N."/>
            <person name="Grigoriev I.V."/>
            <person name="Debuchy R."/>
            <person name="Gladieux P."/>
            <person name="Thoren M.H."/>
            <person name="Johannesson H."/>
        </authorList>
    </citation>
    <scope>NUCLEOTIDE SEQUENCE</scope>
    <source>
        <strain evidence="9">PSN309</strain>
    </source>
</reference>
<keyword evidence="6" id="KW-0539">Nucleus</keyword>
<dbReference type="GO" id="GO:0140664">
    <property type="term" value="F:ATP-dependent DNA damage sensor activity"/>
    <property type="evidence" value="ECO:0007669"/>
    <property type="project" value="InterPro"/>
</dbReference>
<feature type="region of interest" description="Disordered" evidence="7">
    <location>
        <begin position="1"/>
        <end position="36"/>
    </location>
</feature>
<gene>
    <name evidence="9" type="ORF">QBC35DRAFT_447091</name>
</gene>
<keyword evidence="3" id="KW-0227">DNA damage</keyword>
<dbReference type="EMBL" id="MU864353">
    <property type="protein sequence ID" value="KAK4192719.1"/>
    <property type="molecule type" value="Genomic_DNA"/>
</dbReference>
<evidence type="ECO:0000313" key="9">
    <source>
        <dbReference type="EMBL" id="KAK4192719.1"/>
    </source>
</evidence>
<keyword evidence="9" id="KW-0378">Hydrolase</keyword>
<evidence type="ECO:0000256" key="2">
    <source>
        <dbReference type="ARBA" id="ARBA00022741"/>
    </source>
</evidence>
<evidence type="ECO:0000256" key="7">
    <source>
        <dbReference type="SAM" id="MobiDB-lite"/>
    </source>
</evidence>
<evidence type="ECO:0000256" key="4">
    <source>
        <dbReference type="ARBA" id="ARBA00022840"/>
    </source>
</evidence>
<dbReference type="GO" id="GO:0005524">
    <property type="term" value="F:ATP binding"/>
    <property type="evidence" value="ECO:0007669"/>
    <property type="project" value="UniProtKB-KW"/>
</dbReference>
<dbReference type="CDD" id="cd01393">
    <property type="entry name" value="RecA-like"/>
    <property type="match status" value="1"/>
</dbReference>
<keyword evidence="2" id="KW-0547">Nucleotide-binding</keyword>
<comment type="subcellular location">
    <subcellularLocation>
        <location evidence="1">Nucleus</location>
    </subcellularLocation>
</comment>
<sequence length="447" mass="48410">MEEIGRAEDELSSVPAAVVGQQETQEAKKSQQQQQTIMDRYHQVHGHDVSSFDTIDLASTHRLPTISAADALEEVDQLGGAYRKAYISTSLPRLDEVLVGNGGASGEDKEGRGGIAKGGGLVEVWGPPGVGKTAFGIQLAADCLKGGEGVVWVDASHCVSVERLRAVIGTEGGDDDKFTHYACPTLPHFIALLCWPTPATIPTGTGLIVIDSLSALINHAFPKLPERQNAKGRGPKAAIRRFQVLQYIVSSLQKLAATRDIAIAILTQCATKMQAERSATLVPALNASAWVQGMSTRLVLFRDWLSDDYDEEQALRFVAVQKLNGRDVPVVEGDSLIFAFDIDAIGLVAIECNKTQDSNGPTSAPAAQKRKLGETDFEIADSDADDDEDYGWDDEHDELPPNPSQWQGSEDILLTRQPESEAYYGEEEQERLDQEELDAHGSDDNTG</sequence>
<name>A0AAN6X2M5_9PEZI</name>
<dbReference type="AlphaFoldDB" id="A0AAN6X2M5"/>
<dbReference type="InterPro" id="IPR027417">
    <property type="entry name" value="P-loop_NTPase"/>
</dbReference>
<evidence type="ECO:0000313" key="10">
    <source>
        <dbReference type="Proteomes" id="UP001302126"/>
    </source>
</evidence>
<keyword evidence="10" id="KW-1185">Reference proteome</keyword>
<accession>A0AAN6X2M5</accession>
<evidence type="ECO:0000256" key="1">
    <source>
        <dbReference type="ARBA" id="ARBA00004123"/>
    </source>
</evidence>
<dbReference type="GO" id="GO:0000707">
    <property type="term" value="P:meiotic DNA recombinase assembly"/>
    <property type="evidence" value="ECO:0007669"/>
    <property type="project" value="TreeGrafter"/>
</dbReference>
<dbReference type="InterPro" id="IPR052093">
    <property type="entry name" value="HR_Repair_Mediator"/>
</dbReference>
<dbReference type="PANTHER" id="PTHR46239">
    <property type="entry name" value="DNA REPAIR PROTEIN RAD51 HOMOLOG 3 RAD51C"/>
    <property type="match status" value="1"/>
</dbReference>
<dbReference type="Proteomes" id="UP001302126">
    <property type="component" value="Unassembled WGS sequence"/>
</dbReference>
<dbReference type="GO" id="GO:0033065">
    <property type="term" value="C:Rad51C-XRCC3 complex"/>
    <property type="evidence" value="ECO:0007669"/>
    <property type="project" value="TreeGrafter"/>
</dbReference>
<keyword evidence="4" id="KW-0067">ATP-binding</keyword>
<feature type="compositionally biased region" description="Acidic residues" evidence="7">
    <location>
        <begin position="375"/>
        <end position="397"/>
    </location>
</feature>